<comment type="caution">
    <text evidence="2">The sequence shown here is derived from an EMBL/GenBank/DDBJ whole genome shotgun (WGS) entry which is preliminary data.</text>
</comment>
<evidence type="ECO:0000256" key="1">
    <source>
        <dbReference type="SAM" id="SignalP"/>
    </source>
</evidence>
<dbReference type="EMBL" id="LVVM01000661">
    <property type="protein sequence ID" value="OJA20259.1"/>
    <property type="molecule type" value="Genomic_DNA"/>
</dbReference>
<reference evidence="2 3" key="1">
    <citation type="submission" date="2016-03" db="EMBL/GenBank/DDBJ databases">
        <title>Comparative genomics of the ectomycorrhizal sister species Rhizopogon vinicolor and Rhizopogon vesiculosus (Basidiomycota: Boletales) reveals a divergence of the mating type B locus.</title>
        <authorList>
            <person name="Mujic A.B."/>
            <person name="Kuo A."/>
            <person name="Tritt A."/>
            <person name="Lipzen A."/>
            <person name="Chen C."/>
            <person name="Johnson J."/>
            <person name="Sharma A."/>
            <person name="Barry K."/>
            <person name="Grigoriev I.V."/>
            <person name="Spatafora J.W."/>
        </authorList>
    </citation>
    <scope>NUCLEOTIDE SEQUENCE [LARGE SCALE GENOMIC DNA]</scope>
    <source>
        <strain evidence="2 3">AM-OR11-056</strain>
    </source>
</reference>
<feature type="signal peptide" evidence="1">
    <location>
        <begin position="1"/>
        <end position="41"/>
    </location>
</feature>
<keyword evidence="3" id="KW-1185">Reference proteome</keyword>
<dbReference type="OrthoDB" id="2691302at2759"/>
<protein>
    <submittedName>
        <fullName evidence="2">Uncharacterized protein</fullName>
    </submittedName>
</protein>
<sequence length="117" mass="12616">MSPQVAPTPQSFFAPRLSLALFNMQLTLFASIILLCNSVLAAPPQRRDNTMVRIDVHNFVSVENVPVDVNILKKEDALVDFGVLRARGGSSDGTVIINPADLNDVLNNVTVEVASPS</sequence>
<gene>
    <name evidence="2" type="ORF">AZE42_04314</name>
</gene>
<evidence type="ECO:0000313" key="3">
    <source>
        <dbReference type="Proteomes" id="UP000183567"/>
    </source>
</evidence>
<organism evidence="2 3">
    <name type="scientific">Rhizopogon vesiculosus</name>
    <dbReference type="NCBI Taxonomy" id="180088"/>
    <lineage>
        <taxon>Eukaryota</taxon>
        <taxon>Fungi</taxon>
        <taxon>Dikarya</taxon>
        <taxon>Basidiomycota</taxon>
        <taxon>Agaricomycotina</taxon>
        <taxon>Agaricomycetes</taxon>
        <taxon>Agaricomycetidae</taxon>
        <taxon>Boletales</taxon>
        <taxon>Suillineae</taxon>
        <taxon>Rhizopogonaceae</taxon>
        <taxon>Rhizopogon</taxon>
    </lineage>
</organism>
<proteinExistence type="predicted"/>
<accession>A0A1J8QK23</accession>
<dbReference type="AlphaFoldDB" id="A0A1J8QK23"/>
<evidence type="ECO:0000313" key="2">
    <source>
        <dbReference type="EMBL" id="OJA20259.1"/>
    </source>
</evidence>
<feature type="chain" id="PRO_5012498598" evidence="1">
    <location>
        <begin position="42"/>
        <end position="117"/>
    </location>
</feature>
<keyword evidence="1" id="KW-0732">Signal</keyword>
<dbReference type="Proteomes" id="UP000183567">
    <property type="component" value="Unassembled WGS sequence"/>
</dbReference>
<name>A0A1J8QK23_9AGAM</name>